<reference evidence="2 3" key="1">
    <citation type="submission" date="2021-01" db="EMBL/GenBank/DDBJ databases">
        <title>Whole genome shotgun sequence of Actinoplanes palleronii NBRC 14916.</title>
        <authorList>
            <person name="Komaki H."/>
            <person name="Tamura T."/>
        </authorList>
    </citation>
    <scope>NUCLEOTIDE SEQUENCE [LARGE SCALE GENOMIC DNA]</scope>
    <source>
        <strain evidence="2 3">NBRC 14916</strain>
    </source>
</reference>
<keyword evidence="1" id="KW-0472">Membrane</keyword>
<protein>
    <submittedName>
        <fullName evidence="2">Uncharacterized protein</fullName>
    </submittedName>
</protein>
<gene>
    <name evidence="2" type="ORF">Apa02nite_084170</name>
</gene>
<dbReference type="Proteomes" id="UP000624709">
    <property type="component" value="Unassembled WGS sequence"/>
</dbReference>
<comment type="caution">
    <text evidence="2">The sequence shown here is derived from an EMBL/GenBank/DDBJ whole genome shotgun (WGS) entry which is preliminary data.</text>
</comment>
<keyword evidence="3" id="KW-1185">Reference proteome</keyword>
<evidence type="ECO:0000313" key="2">
    <source>
        <dbReference type="EMBL" id="GIE72309.1"/>
    </source>
</evidence>
<name>A0ABQ4BNP8_9ACTN</name>
<organism evidence="2 3">
    <name type="scientific">Actinoplanes palleronii</name>
    <dbReference type="NCBI Taxonomy" id="113570"/>
    <lineage>
        <taxon>Bacteria</taxon>
        <taxon>Bacillati</taxon>
        <taxon>Actinomycetota</taxon>
        <taxon>Actinomycetes</taxon>
        <taxon>Micromonosporales</taxon>
        <taxon>Micromonosporaceae</taxon>
        <taxon>Actinoplanes</taxon>
    </lineage>
</organism>
<evidence type="ECO:0000256" key="1">
    <source>
        <dbReference type="SAM" id="Phobius"/>
    </source>
</evidence>
<evidence type="ECO:0000313" key="3">
    <source>
        <dbReference type="Proteomes" id="UP000624709"/>
    </source>
</evidence>
<dbReference type="EMBL" id="BOMS01000141">
    <property type="protein sequence ID" value="GIE72309.1"/>
    <property type="molecule type" value="Genomic_DNA"/>
</dbReference>
<keyword evidence="1" id="KW-0812">Transmembrane</keyword>
<sequence length="66" mass="6838">MPTHALHRTVAVAALVFIGAALLILSGLLSGIVGDAVYLLLPLSWLTACCGLAGMALNRAQYTSRT</sequence>
<proteinExistence type="predicted"/>
<feature type="transmembrane region" description="Helical" evidence="1">
    <location>
        <begin position="39"/>
        <end position="57"/>
    </location>
</feature>
<dbReference type="RefSeq" id="WP_067690654.1">
    <property type="nucleotide sequence ID" value="NZ_BAAATY010000050.1"/>
</dbReference>
<keyword evidence="1" id="KW-1133">Transmembrane helix</keyword>
<feature type="transmembrane region" description="Helical" evidence="1">
    <location>
        <begin position="12"/>
        <end position="33"/>
    </location>
</feature>
<accession>A0ABQ4BNP8</accession>